<name>A0A9Q9C7Z5_ENCHE</name>
<proteinExistence type="predicted"/>
<dbReference type="EMBL" id="CP075153">
    <property type="protein sequence ID" value="UTX43471.1"/>
    <property type="molecule type" value="Genomic_DNA"/>
</dbReference>
<organism evidence="2 3">
    <name type="scientific">Encephalitozoon hellem</name>
    <name type="common">Microsporidian parasite</name>
    <dbReference type="NCBI Taxonomy" id="27973"/>
    <lineage>
        <taxon>Eukaryota</taxon>
        <taxon>Fungi</taxon>
        <taxon>Fungi incertae sedis</taxon>
        <taxon>Microsporidia</taxon>
        <taxon>Unikaryonidae</taxon>
        <taxon>Encephalitozoon</taxon>
    </lineage>
</organism>
<accession>A0A9Q9C7Z5</accession>
<evidence type="ECO:0000313" key="2">
    <source>
        <dbReference type="EMBL" id="UTX44262.1"/>
    </source>
</evidence>
<gene>
    <name evidence="1" type="ORF">GPU96_07g12280</name>
    <name evidence="2" type="ORF">GPU96_10g20540</name>
</gene>
<dbReference type="AlphaFoldDB" id="A0A9Q9C7Z5"/>
<dbReference type="Proteomes" id="UP001059546">
    <property type="component" value="Chromosome X"/>
</dbReference>
<sequence length="426" mass="49815">MPDLASKISKFNSFNLESYLNNAFQKYEGSILENERHNVSKIEHEIDTELLKTFLLNSDSLLAILDVYEESYRMVTAMVDLSKELVRSNMDRGTEEEVFVDRELVEKFRQILNNFDDEAAVFATEERYLVHFDILKEKSGWECILVLTNDILLIGTVQKGVKKYRLLNAYSYSIAQIQVKDCMLEVRVSPSVYTFEKDKESVEYILRVYQELTYSYEKKASDSSPKPEVDKDLIDYLVFTEQYECIEADGSPLSPRIVFHSKEEITRYLSVASKSKEGISAHVFPFLEERLRKGLEKINKIQPLRSFVEDVFKYFNEFLEEQDSLIEDMKKIGSIRRGGVVLLIERQLVRCIEILGSRIFSKGYDAKYTDSVLELISRSLKFAKYDFSYLMEHFFRKRSEYKKKYLSNAMKDIEKIISDMVADSLQ</sequence>
<reference evidence="2" key="1">
    <citation type="submission" date="2021-05" db="EMBL/GenBank/DDBJ databases">
        <title>Encephalitozoon hellem ATCC 50604 Complete Genome.</title>
        <authorList>
            <person name="Mascarenhas dos Santos A.C."/>
            <person name="Julian A.T."/>
            <person name="Pombert J.-F."/>
        </authorList>
    </citation>
    <scope>NUCLEOTIDE SEQUENCE</scope>
    <source>
        <strain evidence="2">ATCC 50604</strain>
    </source>
</reference>
<dbReference type="Proteomes" id="UP001059546">
    <property type="component" value="Chromosome VII"/>
</dbReference>
<evidence type="ECO:0000313" key="1">
    <source>
        <dbReference type="EMBL" id="UTX43471.1"/>
    </source>
</evidence>
<evidence type="ECO:0000313" key="3">
    <source>
        <dbReference type="Proteomes" id="UP001059546"/>
    </source>
</evidence>
<dbReference type="EMBL" id="CP075156">
    <property type="protein sequence ID" value="UTX44262.1"/>
    <property type="molecule type" value="Genomic_DNA"/>
</dbReference>
<protein>
    <submittedName>
        <fullName evidence="2">Uncharacterized protein</fullName>
    </submittedName>
</protein>